<name>A0A3N9TM37_9VIBR</name>
<sequence>MGTTHLTLSNNTSKSLVEAIHATDELRSFIVQGRLIIDNNLLDCTTAIVVAIRIIDCEIERWREILLRSTAQWHLKYSLT</sequence>
<gene>
    <name evidence="1" type="ORF">EES38_03715</name>
</gene>
<reference evidence="1 2" key="1">
    <citation type="submission" date="2018-11" db="EMBL/GenBank/DDBJ databases">
        <title>Vibrio LJC006 sp. nov., isolated from seawater during the bloom of the enteromorpha.</title>
        <authorList>
            <person name="Liang J."/>
        </authorList>
    </citation>
    <scope>NUCLEOTIDE SEQUENCE [LARGE SCALE GENOMIC DNA]</scope>
    <source>
        <strain evidence="1 2">LJC006</strain>
    </source>
</reference>
<organism evidence="1 2">
    <name type="scientific">Vibrio viridaestus</name>
    <dbReference type="NCBI Taxonomy" id="2487322"/>
    <lineage>
        <taxon>Bacteria</taxon>
        <taxon>Pseudomonadati</taxon>
        <taxon>Pseudomonadota</taxon>
        <taxon>Gammaproteobacteria</taxon>
        <taxon>Vibrionales</taxon>
        <taxon>Vibrionaceae</taxon>
        <taxon>Vibrio</taxon>
    </lineage>
</organism>
<dbReference type="Proteomes" id="UP000281112">
    <property type="component" value="Unassembled WGS sequence"/>
</dbReference>
<protein>
    <submittedName>
        <fullName evidence="1">Uncharacterized protein</fullName>
    </submittedName>
</protein>
<dbReference type="AlphaFoldDB" id="A0A3N9TM37"/>
<comment type="caution">
    <text evidence="1">The sequence shown here is derived from an EMBL/GenBank/DDBJ whole genome shotgun (WGS) entry which is preliminary data.</text>
</comment>
<dbReference type="EMBL" id="RJVQ01000001">
    <property type="protein sequence ID" value="RQW65151.1"/>
    <property type="molecule type" value="Genomic_DNA"/>
</dbReference>
<evidence type="ECO:0000313" key="1">
    <source>
        <dbReference type="EMBL" id="RQW65151.1"/>
    </source>
</evidence>
<evidence type="ECO:0000313" key="2">
    <source>
        <dbReference type="Proteomes" id="UP000281112"/>
    </source>
</evidence>
<proteinExistence type="predicted"/>
<accession>A0A3N9TM37</accession>
<keyword evidence="2" id="KW-1185">Reference proteome</keyword>